<dbReference type="Gene3D" id="1.10.1790.20">
    <property type="match status" value="1"/>
</dbReference>
<keyword evidence="3" id="KW-0808">Transferase</keyword>
<feature type="domain" description="RNA polymerase Rpb1" evidence="9">
    <location>
        <begin position="181"/>
        <end position="658"/>
    </location>
</feature>
<keyword evidence="5" id="KW-0479">Metal-binding</keyword>
<protein>
    <recommendedName>
        <fullName evidence="1">DNA-directed RNA polymerase</fullName>
        <ecNumber evidence="1">2.7.7.6</ecNumber>
    </recommendedName>
</protein>
<dbReference type="Pfam" id="PF04983">
    <property type="entry name" value="RNA_pol_Rpb1_3"/>
    <property type="match status" value="1"/>
</dbReference>
<evidence type="ECO:0000259" key="9">
    <source>
        <dbReference type="Pfam" id="PF04998"/>
    </source>
</evidence>
<dbReference type="InterPro" id="IPR007081">
    <property type="entry name" value="RNA_pol_Rpb1_5"/>
</dbReference>
<evidence type="ECO:0000256" key="6">
    <source>
        <dbReference type="ARBA" id="ARBA00022833"/>
    </source>
</evidence>
<proteinExistence type="inferred from homology"/>
<keyword evidence="2" id="KW-0240">DNA-directed RNA polymerase</keyword>
<organism evidence="11">
    <name type="scientific">Glaucocystis sp. BBH</name>
    <dbReference type="NCBI Taxonomy" id="2023628"/>
    <lineage>
        <taxon>Eukaryota</taxon>
        <taxon>Glaucocystophyceae</taxon>
        <taxon>Glaucocystales</taxon>
        <taxon>Glaucocystaceae</taxon>
        <taxon>Glaucocystis</taxon>
    </lineage>
</organism>
<keyword evidence="4" id="KW-0548">Nucleotidyltransferase</keyword>
<dbReference type="GO" id="GO:0000428">
    <property type="term" value="C:DNA-directed RNA polymerase complex"/>
    <property type="evidence" value="ECO:0007669"/>
    <property type="project" value="UniProtKB-KW"/>
</dbReference>
<name>A0A3G1IUT8_9EUKA</name>
<dbReference type="HAMAP" id="MF_01324">
    <property type="entry name" value="RNApol_bact_RpoC2"/>
    <property type="match status" value="1"/>
</dbReference>
<dbReference type="InterPro" id="IPR045867">
    <property type="entry name" value="DNA-dir_RpoC_beta_prime"/>
</dbReference>
<feature type="domain" description="RNA polymerase Rpb1" evidence="10">
    <location>
        <begin position="100"/>
        <end position="177"/>
    </location>
</feature>
<evidence type="ECO:0000313" key="11">
    <source>
        <dbReference type="EMBL" id="ASQ39797.1"/>
    </source>
</evidence>
<feature type="domain" description="RNA polymerase Rpb1" evidence="9">
    <location>
        <begin position="1046"/>
        <end position="1117"/>
    </location>
</feature>
<evidence type="ECO:0000256" key="7">
    <source>
        <dbReference type="ARBA" id="ARBA00023163"/>
    </source>
</evidence>
<dbReference type="EMBL" id="MF167424">
    <property type="protein sequence ID" value="ASQ39797.1"/>
    <property type="molecule type" value="Genomic_DNA"/>
</dbReference>
<feature type="domain" description="RNA polymerase Rpb1" evidence="8">
    <location>
        <begin position="10"/>
        <end position="71"/>
    </location>
</feature>
<evidence type="ECO:0000259" key="8">
    <source>
        <dbReference type="Pfam" id="PF04983"/>
    </source>
</evidence>
<dbReference type="GO" id="GO:0003899">
    <property type="term" value="F:DNA-directed RNA polymerase activity"/>
    <property type="evidence" value="ECO:0007669"/>
    <property type="project" value="UniProtKB-EC"/>
</dbReference>
<gene>
    <name evidence="11" type="primary">rpoC2</name>
</gene>
<dbReference type="Gene3D" id="1.10.150.390">
    <property type="match status" value="1"/>
</dbReference>
<keyword evidence="7" id="KW-0804">Transcription</keyword>
<dbReference type="SUPFAM" id="SSF64484">
    <property type="entry name" value="beta and beta-prime subunits of DNA dependent RNA-polymerase"/>
    <property type="match status" value="1"/>
</dbReference>
<dbReference type="EC" id="2.7.7.6" evidence="1"/>
<dbReference type="InterPro" id="IPR007083">
    <property type="entry name" value="RNA_pol_Rpb1_4"/>
</dbReference>
<dbReference type="Gene3D" id="1.10.132.30">
    <property type="match status" value="1"/>
</dbReference>
<evidence type="ECO:0000256" key="4">
    <source>
        <dbReference type="ARBA" id="ARBA00022695"/>
    </source>
</evidence>
<dbReference type="InterPro" id="IPR038120">
    <property type="entry name" value="Rpb1_funnel_sf"/>
</dbReference>
<evidence type="ECO:0000256" key="3">
    <source>
        <dbReference type="ARBA" id="ARBA00022679"/>
    </source>
</evidence>
<dbReference type="InterPro" id="IPR012756">
    <property type="entry name" value="DNA-dir_RpoC2_beta_pp"/>
</dbReference>
<dbReference type="Gene3D" id="1.10.274.100">
    <property type="entry name" value="RNA polymerase Rpb1, domain 3"/>
    <property type="match status" value="1"/>
</dbReference>
<evidence type="ECO:0000256" key="5">
    <source>
        <dbReference type="ARBA" id="ARBA00022723"/>
    </source>
</evidence>
<dbReference type="CDD" id="cd02655">
    <property type="entry name" value="RNAP_beta'_C"/>
    <property type="match status" value="1"/>
</dbReference>
<accession>A0A3G1IUT8</accession>
<dbReference type="Pfam" id="PF05000">
    <property type="entry name" value="RNA_pol_Rpb1_4"/>
    <property type="match status" value="1"/>
</dbReference>
<dbReference type="GO" id="GO:0003677">
    <property type="term" value="F:DNA binding"/>
    <property type="evidence" value="ECO:0007669"/>
    <property type="project" value="InterPro"/>
</dbReference>
<keyword evidence="11" id="KW-0934">Plastid</keyword>
<dbReference type="GO" id="GO:0006351">
    <property type="term" value="P:DNA-templated transcription"/>
    <property type="evidence" value="ECO:0007669"/>
    <property type="project" value="InterPro"/>
</dbReference>
<dbReference type="InterPro" id="IPR007066">
    <property type="entry name" value="RNA_pol_Rpb1_3"/>
</dbReference>
<dbReference type="GO" id="GO:0046872">
    <property type="term" value="F:metal ion binding"/>
    <property type="evidence" value="ECO:0007669"/>
    <property type="project" value="UniProtKB-KW"/>
</dbReference>
<keyword evidence="6" id="KW-0862">Zinc</keyword>
<dbReference type="PANTHER" id="PTHR19376">
    <property type="entry name" value="DNA-DIRECTED RNA POLYMERASE"/>
    <property type="match status" value="1"/>
</dbReference>
<dbReference type="NCBIfam" id="TIGR02388">
    <property type="entry name" value="rpoC2_cyan"/>
    <property type="match status" value="1"/>
</dbReference>
<evidence type="ECO:0000259" key="10">
    <source>
        <dbReference type="Pfam" id="PF05000"/>
    </source>
</evidence>
<dbReference type="InterPro" id="IPR042102">
    <property type="entry name" value="RNA_pol_Rpb1_3_sf"/>
</dbReference>
<dbReference type="AlphaFoldDB" id="A0A3G1IUT8"/>
<sequence length="1229" mass="138703">MNRSTTMTDRLLFKQKIFFNRIIDKKQLKKILTWAFNFYGSAETAYLADQLKELGFRYATKAGISLGIDDLLIPPIKRDLLELTDEEIRNTEQRYLRGEITKVERFHKIIDTWNRTSETLKDEVVKNFKETNLLNPLYMMAFSGARGNISQVHQLVGMRGLMADPQGEIIDFPIKNNFKEGLTITEYLISSYGARKGLVDTALRTADSGYLTRRMVDVAQDVIIREVDCKTEKGISIDIQNSKNVHEKLIGRVLNNDIFNPQTNTLIATRNQIISDILAQEIIKAKIPKIFVRSPATCNSDRALCQYCYGWSLAHSRLVDLGEAVGIIAAQSIGEPGTQLTMRTFHTGGVFTGKINRQLKAPFEGKVTYPKDVKLRAIRTRHGDDGWLVETNTLLILKAENGKTAHFNLIKGSVVRANPNQIIQENQILVEFANTTRATKAKNTKDLTADLTGEVQLELNLTTIKNYLGNTSDISELGYIWILSGEVYNLPSGAKVISKNGDFVNNGSVLARTQFVSKYGGEVKISTPNKQTNLEVKIRTAFLLLKNAKVQYEIDFKSSQYFLTFENGDRFLLKVKPGKKLFNHQVIAELANNPYRTETGGLILYSGVEVLKTDSLKTNYQILKGGTIFWVPEETHEITKPSIKLFVKEGQYVKAGTEIFKNRFCKTSGRVELIKKNNLLREIVIKPGKTYKLNKTFLKLIKNKYTNYTVLKPDLELLPNLKIHDLCLLEYLGNSIILRPILQYRVPKTYVTSNENLGNHSDLKVRMVQKTAYKHGERIKSIDGVELISTQLVLEIDSKLSHMGAEIEFIPDKIDSNQMILQFIVFESILIQQNMIVNSMQDITQIHLFVKTGQILPPGALVAQIEILSKSAGKVRGLPSNSTKTRNLLVITDGNQITLPVKNLYPNIKLGSLLYAGDEIAPHIKIAESGQVIELNKKCIKLRIARPYLVSKGTIIRVKNGDLVEYGDILASFIVEVVKTGDIVQGLPRIEELLEARLPKDYDEDWDNIQVLEGEEENPHIILRMRFEELSYCSRLSLAERTRKSFQTIQTFLVDELQSIYRSQGVNISDKHIELIINQMTSRVKVRREGDVEPGEGELTLFKQIEKANKTIANVGGIMANYRPILMGITKAALHAESFLSAASFQETTKVLTRAALAGKKDKLRGLKENVITGRLIPAGTGFNTDKHSKDSKINLIIKDKLIKENKIEENYSELKNSLEDTLDRSKND</sequence>
<dbReference type="PANTHER" id="PTHR19376:SF68">
    <property type="entry name" value="DNA-DIRECTED RNA POLYMERASE SUBUNIT BETA"/>
    <property type="match status" value="1"/>
</dbReference>
<evidence type="ECO:0000256" key="2">
    <source>
        <dbReference type="ARBA" id="ARBA00022478"/>
    </source>
</evidence>
<geneLocation type="plastid" evidence="11"/>
<evidence type="ECO:0000256" key="1">
    <source>
        <dbReference type="ARBA" id="ARBA00012418"/>
    </source>
</evidence>
<reference evidence="11" key="1">
    <citation type="submission" date="2017-05" db="EMBL/GenBank/DDBJ databases">
        <title>Plastid comparative genomics reveals ancient divergence between Glaucophyte genera.</title>
        <authorList>
            <person name="Figueroa-Martinez F.J."/>
            <person name="Jackson C."/>
            <person name="Reyes-Prieto A."/>
        </authorList>
    </citation>
    <scope>NUCLEOTIDE SEQUENCE</scope>
    <source>
        <strain evidence="11">BBH</strain>
    </source>
</reference>
<dbReference type="Pfam" id="PF04998">
    <property type="entry name" value="RNA_pol_Rpb1_5"/>
    <property type="match status" value="2"/>
</dbReference>